<name>A0A2K8SVT1_9NOSO</name>
<dbReference type="InterPro" id="IPR027417">
    <property type="entry name" value="P-loop_NTPase"/>
</dbReference>
<dbReference type="GO" id="GO:0016887">
    <property type="term" value="F:ATP hydrolysis activity"/>
    <property type="evidence" value="ECO:0007669"/>
    <property type="project" value="InterPro"/>
</dbReference>
<dbReference type="Proteomes" id="UP000232003">
    <property type="component" value="Chromosome"/>
</dbReference>
<evidence type="ECO:0000313" key="2">
    <source>
        <dbReference type="EMBL" id="AUB39537.1"/>
    </source>
</evidence>
<gene>
    <name evidence="2" type="ORF">COO91_05531</name>
</gene>
<protein>
    <submittedName>
        <fullName evidence="2">ABC-type cobalamin/Fe3+-siderophores transport system, ATPase component</fullName>
    </submittedName>
</protein>
<keyword evidence="3" id="KW-1185">Reference proteome</keyword>
<dbReference type="EMBL" id="CP024785">
    <property type="protein sequence ID" value="AUB39537.1"/>
    <property type="molecule type" value="Genomic_DNA"/>
</dbReference>
<proteinExistence type="predicted"/>
<accession>A0A2K8SVT1</accession>
<reference evidence="2 3" key="1">
    <citation type="submission" date="2017-11" db="EMBL/GenBank/DDBJ databases">
        <title>Complete genome of a free-living desiccation-tolerant cyanobacterium and its photosynthetic adaptation to extreme terrestrial habitat.</title>
        <authorList>
            <person name="Shang J."/>
        </authorList>
    </citation>
    <scope>NUCLEOTIDE SEQUENCE [LARGE SCALE GENOMIC DNA]</scope>
    <source>
        <strain evidence="2 3">CCNUN1</strain>
    </source>
</reference>
<dbReference type="SUPFAM" id="SSF52540">
    <property type="entry name" value="P-loop containing nucleoside triphosphate hydrolases"/>
    <property type="match status" value="1"/>
</dbReference>
<dbReference type="AlphaFoldDB" id="A0A2K8SVT1"/>
<dbReference type="InterPro" id="IPR003439">
    <property type="entry name" value="ABC_transporter-like_ATP-bd"/>
</dbReference>
<dbReference type="Gene3D" id="3.40.50.300">
    <property type="entry name" value="P-loop containing nucleotide triphosphate hydrolases"/>
    <property type="match status" value="1"/>
</dbReference>
<evidence type="ECO:0000313" key="3">
    <source>
        <dbReference type="Proteomes" id="UP000232003"/>
    </source>
</evidence>
<dbReference type="KEGG" id="nfl:COO91_05531"/>
<dbReference type="OrthoDB" id="9784297at2"/>
<dbReference type="RefSeq" id="WP_100900516.1">
    <property type="nucleotide sequence ID" value="NZ_CAWNNC010000001.1"/>
</dbReference>
<dbReference type="Pfam" id="PF00005">
    <property type="entry name" value="ABC_tran"/>
    <property type="match status" value="1"/>
</dbReference>
<sequence length="145" mass="16220">MTFDLTIPRSAGESLNLTVSVGENLFILGANGTGKSSLMQRLYTTHHANARWISAHRQNWLSSNAMDLSPMQKQNYESNIRSIDTNLQSRWKDDYATQRTSIAIYDLIDAENVRARSIADAVDGNNIELAKTLSKKDAPIKQAHQ</sequence>
<feature type="domain" description="ABC transporter" evidence="1">
    <location>
        <begin position="14"/>
        <end position="122"/>
    </location>
</feature>
<dbReference type="GO" id="GO:0005524">
    <property type="term" value="F:ATP binding"/>
    <property type="evidence" value="ECO:0007669"/>
    <property type="project" value="InterPro"/>
</dbReference>
<organism evidence="2 3">
    <name type="scientific">Nostoc flagelliforme CCNUN1</name>
    <dbReference type="NCBI Taxonomy" id="2038116"/>
    <lineage>
        <taxon>Bacteria</taxon>
        <taxon>Bacillati</taxon>
        <taxon>Cyanobacteriota</taxon>
        <taxon>Cyanophyceae</taxon>
        <taxon>Nostocales</taxon>
        <taxon>Nostocaceae</taxon>
        <taxon>Nostoc</taxon>
    </lineage>
</organism>
<evidence type="ECO:0000259" key="1">
    <source>
        <dbReference type="Pfam" id="PF00005"/>
    </source>
</evidence>